<sequence length="95" mass="10698">MKTTIDKMTREALGEEYGLFIWAEGLLHGLTNKLAEKTGELDNGAFSEVAANNTGAARIYYNGTDKIHGKFEGALKDRTNIKTENHINNYLRYCR</sequence>
<protein>
    <submittedName>
        <fullName evidence="1">Uncharacterized protein</fullName>
    </submittedName>
</protein>
<evidence type="ECO:0000313" key="1">
    <source>
        <dbReference type="EMBL" id="KKM14826.1"/>
    </source>
</evidence>
<organism evidence="1">
    <name type="scientific">marine sediment metagenome</name>
    <dbReference type="NCBI Taxonomy" id="412755"/>
    <lineage>
        <taxon>unclassified sequences</taxon>
        <taxon>metagenomes</taxon>
        <taxon>ecological metagenomes</taxon>
    </lineage>
</organism>
<dbReference type="AlphaFoldDB" id="A0A0F9HHB2"/>
<proteinExistence type="predicted"/>
<comment type="caution">
    <text evidence="1">The sequence shown here is derived from an EMBL/GenBank/DDBJ whole genome shotgun (WGS) entry which is preliminary data.</text>
</comment>
<reference evidence="1" key="1">
    <citation type="journal article" date="2015" name="Nature">
        <title>Complex archaea that bridge the gap between prokaryotes and eukaryotes.</title>
        <authorList>
            <person name="Spang A."/>
            <person name="Saw J.H."/>
            <person name="Jorgensen S.L."/>
            <person name="Zaremba-Niedzwiedzka K."/>
            <person name="Martijn J."/>
            <person name="Lind A.E."/>
            <person name="van Eijk R."/>
            <person name="Schleper C."/>
            <person name="Guy L."/>
            <person name="Ettema T.J."/>
        </authorList>
    </citation>
    <scope>NUCLEOTIDE SEQUENCE</scope>
</reference>
<dbReference type="EMBL" id="LAZR01015057">
    <property type="protein sequence ID" value="KKM14826.1"/>
    <property type="molecule type" value="Genomic_DNA"/>
</dbReference>
<name>A0A0F9HHB2_9ZZZZ</name>
<accession>A0A0F9HHB2</accession>
<gene>
    <name evidence="1" type="ORF">LCGC14_1702190</name>
</gene>